<evidence type="ECO:0000313" key="2">
    <source>
        <dbReference type="EMBL" id="AHF15843.1"/>
    </source>
</evidence>
<dbReference type="EMBL" id="CP007035">
    <property type="protein sequence ID" value="AHF15843.1"/>
    <property type="molecule type" value="Genomic_DNA"/>
</dbReference>
<dbReference type="CDD" id="cd00371">
    <property type="entry name" value="HMA"/>
    <property type="match status" value="1"/>
</dbReference>
<dbReference type="InterPro" id="IPR006121">
    <property type="entry name" value="HMA_dom"/>
</dbReference>
<proteinExistence type="predicted"/>
<dbReference type="Gene3D" id="3.30.70.100">
    <property type="match status" value="1"/>
</dbReference>
<dbReference type="HOGENOM" id="CLU_134973_7_3_10"/>
<sequence>MDIVKFKTNLKCEGCISKVTPALNSINGVKDWAVDLKDTDRILTITGSAIAEKAVVQALLQNGYKAEKAG</sequence>
<dbReference type="STRING" id="929713.NIASO_13115"/>
<accession>W0F223</accession>
<organism evidence="2 3">
    <name type="scientific">Niabella soli DSM 19437</name>
    <dbReference type="NCBI Taxonomy" id="929713"/>
    <lineage>
        <taxon>Bacteria</taxon>
        <taxon>Pseudomonadati</taxon>
        <taxon>Bacteroidota</taxon>
        <taxon>Chitinophagia</taxon>
        <taxon>Chitinophagales</taxon>
        <taxon>Chitinophagaceae</taxon>
        <taxon>Niabella</taxon>
    </lineage>
</organism>
<dbReference type="Pfam" id="PF00403">
    <property type="entry name" value="HMA"/>
    <property type="match status" value="1"/>
</dbReference>
<dbReference type="PROSITE" id="PS50846">
    <property type="entry name" value="HMA_2"/>
    <property type="match status" value="1"/>
</dbReference>
<dbReference type="eggNOG" id="COG2608">
    <property type="taxonomic scope" value="Bacteria"/>
</dbReference>
<keyword evidence="3" id="KW-1185">Reference proteome</keyword>
<dbReference type="RefSeq" id="WP_008586178.1">
    <property type="nucleotide sequence ID" value="NZ_CP007035.1"/>
</dbReference>
<name>W0F223_9BACT</name>
<dbReference type="SUPFAM" id="SSF55008">
    <property type="entry name" value="HMA, heavy metal-associated domain"/>
    <property type="match status" value="1"/>
</dbReference>
<dbReference type="OrthoDB" id="677920at2"/>
<protein>
    <submittedName>
        <fullName evidence="2">Heavy metal-associated protein</fullName>
    </submittedName>
</protein>
<feature type="domain" description="HMA" evidence="1">
    <location>
        <begin position="1"/>
        <end position="67"/>
    </location>
</feature>
<dbReference type="GO" id="GO:0046872">
    <property type="term" value="F:metal ion binding"/>
    <property type="evidence" value="ECO:0007669"/>
    <property type="project" value="InterPro"/>
</dbReference>
<evidence type="ECO:0000313" key="3">
    <source>
        <dbReference type="Proteomes" id="UP000003586"/>
    </source>
</evidence>
<dbReference type="AlphaFoldDB" id="W0F223"/>
<dbReference type="Proteomes" id="UP000003586">
    <property type="component" value="Chromosome"/>
</dbReference>
<dbReference type="InterPro" id="IPR036163">
    <property type="entry name" value="HMA_dom_sf"/>
</dbReference>
<evidence type="ECO:0000259" key="1">
    <source>
        <dbReference type="PROSITE" id="PS50846"/>
    </source>
</evidence>
<gene>
    <name evidence="2" type="ORF">NIASO_13115</name>
</gene>
<dbReference type="KEGG" id="nso:NIASO_13115"/>
<reference evidence="2 3" key="1">
    <citation type="submission" date="2013-12" db="EMBL/GenBank/DDBJ databases">
        <authorList>
            <consortium name="DOE Joint Genome Institute"/>
            <person name="Eisen J."/>
            <person name="Huntemann M."/>
            <person name="Han J."/>
            <person name="Chen A."/>
            <person name="Kyrpides N."/>
            <person name="Mavromatis K."/>
            <person name="Markowitz V."/>
            <person name="Palaniappan K."/>
            <person name="Ivanova N."/>
            <person name="Schaumberg A."/>
            <person name="Pati A."/>
            <person name="Liolios K."/>
            <person name="Nordberg H.P."/>
            <person name="Cantor M.N."/>
            <person name="Hua S.X."/>
            <person name="Woyke T."/>
        </authorList>
    </citation>
    <scope>NUCLEOTIDE SEQUENCE [LARGE SCALE GENOMIC DNA]</scope>
    <source>
        <strain evidence="3">DSM 19437</strain>
    </source>
</reference>